<dbReference type="PANTHER" id="PTHR38117:SF1">
    <property type="entry name" value="DUF3074 DOMAIN-CONTAINING PROTEIN"/>
    <property type="match status" value="1"/>
</dbReference>
<evidence type="ECO:0000259" key="1">
    <source>
        <dbReference type="Pfam" id="PF23155"/>
    </source>
</evidence>
<dbReference type="OrthoDB" id="4276610at2759"/>
<dbReference type="AlphaFoldDB" id="A0A9P4ITL0"/>
<dbReference type="Pfam" id="PF23155">
    <property type="entry name" value="DUF7053"/>
    <property type="match status" value="1"/>
</dbReference>
<dbReference type="EMBL" id="ML978121">
    <property type="protein sequence ID" value="KAF2105135.1"/>
    <property type="molecule type" value="Genomic_DNA"/>
</dbReference>
<name>A0A9P4ITL0_9PEZI</name>
<proteinExistence type="predicted"/>
<accession>A0A9P4ITL0</accession>
<evidence type="ECO:0000313" key="3">
    <source>
        <dbReference type="Proteomes" id="UP000799772"/>
    </source>
</evidence>
<keyword evidence="3" id="KW-1185">Reference proteome</keyword>
<dbReference type="InterPro" id="IPR055481">
    <property type="entry name" value="DUF7053"/>
</dbReference>
<organism evidence="2 3">
    <name type="scientific">Rhizodiscina lignyota</name>
    <dbReference type="NCBI Taxonomy" id="1504668"/>
    <lineage>
        <taxon>Eukaryota</taxon>
        <taxon>Fungi</taxon>
        <taxon>Dikarya</taxon>
        <taxon>Ascomycota</taxon>
        <taxon>Pezizomycotina</taxon>
        <taxon>Dothideomycetes</taxon>
        <taxon>Pleosporomycetidae</taxon>
        <taxon>Aulographales</taxon>
        <taxon>Rhizodiscinaceae</taxon>
        <taxon>Rhizodiscina</taxon>
    </lineage>
</organism>
<dbReference type="PANTHER" id="PTHR38117">
    <property type="entry name" value="NACHT AND WD40 DOMAIN PROTEIN"/>
    <property type="match status" value="1"/>
</dbReference>
<evidence type="ECO:0000313" key="2">
    <source>
        <dbReference type="EMBL" id="KAF2105135.1"/>
    </source>
</evidence>
<comment type="caution">
    <text evidence="2">The sequence shown here is derived from an EMBL/GenBank/DDBJ whole genome shotgun (WGS) entry which is preliminary data.</text>
</comment>
<feature type="non-terminal residue" evidence="2">
    <location>
        <position position="168"/>
    </location>
</feature>
<protein>
    <recommendedName>
        <fullName evidence="1">DUF7053 domain-containing protein</fullName>
    </recommendedName>
</protein>
<feature type="domain" description="DUF7053" evidence="1">
    <location>
        <begin position="3"/>
        <end position="167"/>
    </location>
</feature>
<feature type="non-terminal residue" evidence="2">
    <location>
        <position position="1"/>
    </location>
</feature>
<dbReference type="Proteomes" id="UP000799772">
    <property type="component" value="Unassembled WGS sequence"/>
</dbReference>
<reference evidence="2" key="1">
    <citation type="journal article" date="2020" name="Stud. Mycol.">
        <title>101 Dothideomycetes genomes: a test case for predicting lifestyles and emergence of pathogens.</title>
        <authorList>
            <person name="Haridas S."/>
            <person name="Albert R."/>
            <person name="Binder M."/>
            <person name="Bloem J."/>
            <person name="Labutti K."/>
            <person name="Salamov A."/>
            <person name="Andreopoulos B."/>
            <person name="Baker S."/>
            <person name="Barry K."/>
            <person name="Bills G."/>
            <person name="Bluhm B."/>
            <person name="Cannon C."/>
            <person name="Castanera R."/>
            <person name="Culley D."/>
            <person name="Daum C."/>
            <person name="Ezra D."/>
            <person name="Gonzalez J."/>
            <person name="Henrissat B."/>
            <person name="Kuo A."/>
            <person name="Liang C."/>
            <person name="Lipzen A."/>
            <person name="Lutzoni F."/>
            <person name="Magnuson J."/>
            <person name="Mondo S."/>
            <person name="Nolan M."/>
            <person name="Ohm R."/>
            <person name="Pangilinan J."/>
            <person name="Park H.-J."/>
            <person name="Ramirez L."/>
            <person name="Alfaro M."/>
            <person name="Sun H."/>
            <person name="Tritt A."/>
            <person name="Yoshinaga Y."/>
            <person name="Zwiers L.-H."/>
            <person name="Turgeon B."/>
            <person name="Goodwin S."/>
            <person name="Spatafora J."/>
            <person name="Crous P."/>
            <person name="Grigoriev I."/>
        </authorList>
    </citation>
    <scope>NUCLEOTIDE SEQUENCE</scope>
    <source>
        <strain evidence="2">CBS 133067</strain>
    </source>
</reference>
<sequence>HSVTINVDIPKYLNPDDVIAALHGHTVLMDLQPLVTGYRPIPAEDLSGAFMGREEEEHFEHASAAELTHYHVDETITIVPGIGEWGKTHITFPARWQNTPSGAKGWADAPQGVTVASIWTVKPKEGKRGSWELEEQATVSCSGWLMPLVKRSFEGAQRDICQGLIEKL</sequence>
<gene>
    <name evidence="2" type="ORF">NA57DRAFT_27407</name>
</gene>